<dbReference type="AlphaFoldDB" id="A0A517W3R2"/>
<proteinExistence type="predicted"/>
<sequence length="55" mass="6171">MIDQGAPAPYDGSLFSLMSTLHIGKRGLNGDKFRSIRCFICSDLSRIEIVERNQI</sequence>
<evidence type="ECO:0000313" key="3">
    <source>
        <dbReference type="Proteomes" id="UP000318704"/>
    </source>
</evidence>
<organism evidence="2 3">
    <name type="scientific">Gimesia aquarii</name>
    <dbReference type="NCBI Taxonomy" id="2527964"/>
    <lineage>
        <taxon>Bacteria</taxon>
        <taxon>Pseudomonadati</taxon>
        <taxon>Planctomycetota</taxon>
        <taxon>Planctomycetia</taxon>
        <taxon>Planctomycetales</taxon>
        <taxon>Planctomycetaceae</taxon>
        <taxon>Gimesia</taxon>
    </lineage>
</organism>
<dbReference type="KEGG" id="gaw:V144x_54060"/>
<evidence type="ECO:0000313" key="2">
    <source>
        <dbReference type="EMBL" id="QDT99892.1"/>
    </source>
</evidence>
<dbReference type="Proteomes" id="UP000318704">
    <property type="component" value="Chromosome"/>
</dbReference>
<evidence type="ECO:0000313" key="1">
    <source>
        <dbReference type="EMBL" id="QDT96272.1"/>
    </source>
</evidence>
<dbReference type="EMBL" id="CP037920">
    <property type="protein sequence ID" value="QDT99892.1"/>
    <property type="molecule type" value="Genomic_DNA"/>
</dbReference>
<accession>A0A517W3R2</accession>
<reference evidence="2 3" key="1">
    <citation type="submission" date="2019-03" db="EMBL/GenBank/DDBJ databases">
        <title>Deep-cultivation of Planctomycetes and their phenomic and genomic characterization uncovers novel biology.</title>
        <authorList>
            <person name="Wiegand S."/>
            <person name="Jogler M."/>
            <person name="Boedeker C."/>
            <person name="Pinto D."/>
            <person name="Vollmers J."/>
            <person name="Rivas-Marin E."/>
            <person name="Kohn T."/>
            <person name="Peeters S.H."/>
            <person name="Heuer A."/>
            <person name="Rast P."/>
            <person name="Oberbeckmann S."/>
            <person name="Bunk B."/>
            <person name="Jeske O."/>
            <person name="Meyerdierks A."/>
            <person name="Storesund J.E."/>
            <person name="Kallscheuer N."/>
            <person name="Luecker S."/>
            <person name="Lage O.M."/>
            <person name="Pohl T."/>
            <person name="Merkel B.J."/>
            <person name="Hornburger P."/>
            <person name="Mueller R.-W."/>
            <person name="Bruemmer F."/>
            <person name="Labrenz M."/>
            <person name="Spormann A.M."/>
            <person name="Op den Camp H."/>
            <person name="Overmann J."/>
            <person name="Amann R."/>
            <person name="Jetten M.S.M."/>
            <person name="Mascher T."/>
            <person name="Medema M.H."/>
            <person name="Devos D.P."/>
            <person name="Kaster A.-K."/>
            <person name="Ovreas L."/>
            <person name="Rohde M."/>
            <person name="Galperin M.Y."/>
            <person name="Jogler C."/>
        </authorList>
    </citation>
    <scope>NUCLEOTIDE SEQUENCE [LARGE SCALE GENOMIC DNA]</scope>
    <source>
        <strain evidence="2 3">V144</strain>
    </source>
</reference>
<protein>
    <submittedName>
        <fullName evidence="2">Uncharacterized protein</fullName>
    </submittedName>
</protein>
<dbReference type="KEGG" id="gaw:V144x_17260"/>
<gene>
    <name evidence="1" type="ORF">V144x_17260</name>
    <name evidence="2" type="ORF">V144x_54060</name>
</gene>
<name>A0A517W3R2_9PLAN</name>
<dbReference type="EMBL" id="CP037920">
    <property type="protein sequence ID" value="QDT96272.1"/>
    <property type="molecule type" value="Genomic_DNA"/>
</dbReference>